<keyword evidence="2" id="KW-1185">Reference proteome</keyword>
<evidence type="ECO:0000313" key="2">
    <source>
        <dbReference type="Proteomes" id="UP000887540"/>
    </source>
</evidence>
<feature type="chain" id="PRO_5036972410" evidence="1">
    <location>
        <begin position="27"/>
        <end position="182"/>
    </location>
</feature>
<proteinExistence type="predicted"/>
<sequence length="182" mass="19993">MCSFKAMHKILVAFSLFAALSSGVFGDCTWPNGTDTTFHWWQDASSVFTTYSVYTTDTSGNPEYPIHLSLPLIAVLNATVTGSTISQIREDIALAEWDATNCKWNTLPTFGLLNNLDGCTNGLACPIPTGNQIIKMTVDFSKFQAIINLLKNDAPYQLQFTLTNKQTGDKIVLTSQARAEIK</sequence>
<dbReference type="PANTHER" id="PTHR35573:SF1">
    <property type="entry name" value="ML DOMAIN-CONTAINING PROTEIN"/>
    <property type="match status" value="1"/>
</dbReference>
<dbReference type="AlphaFoldDB" id="A0A914D199"/>
<evidence type="ECO:0000256" key="1">
    <source>
        <dbReference type="SAM" id="SignalP"/>
    </source>
</evidence>
<name>A0A914D199_9BILA</name>
<dbReference type="PANTHER" id="PTHR35573">
    <property type="entry name" value="PROTEIN CBG22129"/>
    <property type="match status" value="1"/>
</dbReference>
<keyword evidence="1" id="KW-0732">Signal</keyword>
<evidence type="ECO:0000313" key="3">
    <source>
        <dbReference type="WBParaSite" id="ACRNAN_scaffold1732.g11109.t1"/>
    </source>
</evidence>
<accession>A0A914D199</accession>
<protein>
    <submittedName>
        <fullName evidence="3">MD-2-related lipid-recognition domain-containing protein</fullName>
    </submittedName>
</protein>
<dbReference type="Proteomes" id="UP000887540">
    <property type="component" value="Unplaced"/>
</dbReference>
<organism evidence="2 3">
    <name type="scientific">Acrobeloides nanus</name>
    <dbReference type="NCBI Taxonomy" id="290746"/>
    <lineage>
        <taxon>Eukaryota</taxon>
        <taxon>Metazoa</taxon>
        <taxon>Ecdysozoa</taxon>
        <taxon>Nematoda</taxon>
        <taxon>Chromadorea</taxon>
        <taxon>Rhabditida</taxon>
        <taxon>Tylenchina</taxon>
        <taxon>Cephalobomorpha</taxon>
        <taxon>Cephaloboidea</taxon>
        <taxon>Cephalobidae</taxon>
        <taxon>Acrobeloides</taxon>
    </lineage>
</organism>
<reference evidence="3" key="1">
    <citation type="submission" date="2022-11" db="UniProtKB">
        <authorList>
            <consortium name="WormBaseParasite"/>
        </authorList>
    </citation>
    <scope>IDENTIFICATION</scope>
</reference>
<dbReference type="WBParaSite" id="ACRNAN_scaffold1732.g11109.t1">
    <property type="protein sequence ID" value="ACRNAN_scaffold1732.g11109.t1"/>
    <property type="gene ID" value="ACRNAN_scaffold1732.g11109"/>
</dbReference>
<feature type="signal peptide" evidence="1">
    <location>
        <begin position="1"/>
        <end position="26"/>
    </location>
</feature>